<keyword evidence="1" id="KW-0812">Transmembrane</keyword>
<accession>Q2J0B1</accession>
<dbReference type="HOGENOM" id="CLU_150006_0_0_5"/>
<reference evidence="2 3" key="1">
    <citation type="submission" date="2006-01" db="EMBL/GenBank/DDBJ databases">
        <title>Complete sequence of Rhodopseudomonas palustris HaA2.</title>
        <authorList>
            <consortium name="US DOE Joint Genome Institute"/>
            <person name="Copeland A."/>
            <person name="Lucas S."/>
            <person name="Lapidus A."/>
            <person name="Barry K."/>
            <person name="Detter J.C."/>
            <person name="Glavina T."/>
            <person name="Hammon N."/>
            <person name="Israni S."/>
            <person name="Pitluck S."/>
            <person name="Chain P."/>
            <person name="Malfatti S."/>
            <person name="Shin M."/>
            <person name="Vergez L."/>
            <person name="Schmutz J."/>
            <person name="Larimer F."/>
            <person name="Land M."/>
            <person name="Hauser L."/>
            <person name="Pelletier D.A."/>
            <person name="Kyrpides N."/>
            <person name="Anderson I."/>
            <person name="Oda Y."/>
            <person name="Harwood C.S."/>
            <person name="Richardson P."/>
        </authorList>
    </citation>
    <scope>NUCLEOTIDE SEQUENCE [LARGE SCALE GENOMIC DNA]</scope>
    <source>
        <strain evidence="2 3">HaA2</strain>
    </source>
</reference>
<dbReference type="EMBL" id="CP000250">
    <property type="protein sequence ID" value="ABD06099.1"/>
    <property type="molecule type" value="Genomic_DNA"/>
</dbReference>
<dbReference type="AlphaFoldDB" id="Q2J0B1"/>
<sequence>MAGLTSRRKDEAAILPRRQERQNTMSQIVRGVLGAIAITGTLGVAQLAVGGDLGELRLERNAAVSQDINRGNKTDRAAPAQKVQPGQTFGVNLVDQSVLVRVPDAQVGQATRIRAQQPAPTSPRRTMVACEPVVSVLTEVAKRLEPGRCVT</sequence>
<dbReference type="RefSeq" id="WP_011440287.1">
    <property type="nucleotide sequence ID" value="NC_007778.1"/>
</dbReference>
<organism evidence="2 3">
    <name type="scientific">Rhodopseudomonas palustris (strain HaA2)</name>
    <dbReference type="NCBI Taxonomy" id="316058"/>
    <lineage>
        <taxon>Bacteria</taxon>
        <taxon>Pseudomonadati</taxon>
        <taxon>Pseudomonadota</taxon>
        <taxon>Alphaproteobacteria</taxon>
        <taxon>Hyphomicrobiales</taxon>
        <taxon>Nitrobacteraceae</taxon>
        <taxon>Rhodopseudomonas</taxon>
    </lineage>
</organism>
<keyword evidence="1" id="KW-1133">Transmembrane helix</keyword>
<dbReference type="KEGG" id="rpb:RPB_1389"/>
<proteinExistence type="predicted"/>
<protein>
    <submittedName>
        <fullName evidence="2">Uncharacterized protein</fullName>
    </submittedName>
</protein>
<keyword evidence="3" id="KW-1185">Reference proteome</keyword>
<keyword evidence="1" id="KW-0472">Membrane</keyword>
<feature type="transmembrane region" description="Helical" evidence="1">
    <location>
        <begin position="28"/>
        <end position="49"/>
    </location>
</feature>
<evidence type="ECO:0000313" key="3">
    <source>
        <dbReference type="Proteomes" id="UP000008809"/>
    </source>
</evidence>
<evidence type="ECO:0000313" key="2">
    <source>
        <dbReference type="EMBL" id="ABD06099.1"/>
    </source>
</evidence>
<gene>
    <name evidence="2" type="ordered locus">RPB_1389</name>
</gene>
<name>Q2J0B1_RHOP2</name>
<dbReference type="Proteomes" id="UP000008809">
    <property type="component" value="Chromosome"/>
</dbReference>
<evidence type="ECO:0000256" key="1">
    <source>
        <dbReference type="SAM" id="Phobius"/>
    </source>
</evidence>